<keyword evidence="1" id="KW-0812">Transmembrane</keyword>
<evidence type="ECO:0000256" key="1">
    <source>
        <dbReference type="SAM" id="Phobius"/>
    </source>
</evidence>
<evidence type="ECO:0000313" key="3">
    <source>
        <dbReference type="Proteomes" id="UP001213972"/>
    </source>
</evidence>
<sequence>MNALDAVIEVFAWLGFGGAVALGILALVLWAADGTWLPAEALVDHEDAGTFLRWYDADGDANSARVTAHDAAELAGVDRVPIWYRYGWRDRMRLTRRAPALTGVAVAAAGLLALGVIALVTSWVLLFVRG</sequence>
<feature type="transmembrane region" description="Helical" evidence="1">
    <location>
        <begin position="100"/>
        <end position="128"/>
    </location>
</feature>
<feature type="transmembrane region" description="Helical" evidence="1">
    <location>
        <begin position="12"/>
        <end position="32"/>
    </location>
</feature>
<keyword evidence="1" id="KW-1133">Transmembrane helix</keyword>
<dbReference type="Proteomes" id="UP001213972">
    <property type="component" value="Chromosome"/>
</dbReference>
<name>A0AAJ6B2W7_9MICO</name>
<reference evidence="2" key="1">
    <citation type="submission" date="2023-03" db="EMBL/GenBank/DDBJ databases">
        <title>Andean soil-derived lignocellulolytic bacterial consortium as a source of novel taxa and putative plastic-active enzymes.</title>
        <authorList>
            <person name="Diaz-Garcia L."/>
            <person name="Chuvochina M."/>
            <person name="Feuerriegel G."/>
            <person name="Bunk B."/>
            <person name="Sproer C."/>
            <person name="Streit W.R."/>
            <person name="Rodriguez L.M."/>
            <person name="Overmann J."/>
            <person name="Jimenez D.J."/>
        </authorList>
    </citation>
    <scope>NUCLEOTIDE SEQUENCE</scope>
    <source>
        <strain evidence="2">MAG 4610</strain>
    </source>
</reference>
<evidence type="ECO:0000313" key="2">
    <source>
        <dbReference type="EMBL" id="WEK12367.1"/>
    </source>
</evidence>
<dbReference type="AlphaFoldDB" id="A0AAJ6B2W7"/>
<gene>
    <name evidence="2" type="ORF">P0Y48_07700</name>
</gene>
<accession>A0AAJ6B2W7</accession>
<dbReference type="EMBL" id="CP119321">
    <property type="protein sequence ID" value="WEK12367.1"/>
    <property type="molecule type" value="Genomic_DNA"/>
</dbReference>
<protein>
    <submittedName>
        <fullName evidence="2">Uncharacterized protein</fullName>
    </submittedName>
</protein>
<proteinExistence type="predicted"/>
<organism evidence="2 3">
    <name type="scientific">Candidatus Microbacterium phytovorans</name>
    <dbReference type="NCBI Taxonomy" id="3121374"/>
    <lineage>
        <taxon>Bacteria</taxon>
        <taxon>Bacillati</taxon>
        <taxon>Actinomycetota</taxon>
        <taxon>Actinomycetes</taxon>
        <taxon>Micrococcales</taxon>
        <taxon>Microbacteriaceae</taxon>
        <taxon>Microbacterium</taxon>
    </lineage>
</organism>
<keyword evidence="1" id="KW-0472">Membrane</keyword>